<evidence type="ECO:0000313" key="3">
    <source>
        <dbReference type="Proteomes" id="UP000313849"/>
    </source>
</evidence>
<dbReference type="AlphaFoldDB" id="A0A5C5BC57"/>
<evidence type="ECO:0000256" key="1">
    <source>
        <dbReference type="SAM" id="MobiDB-lite"/>
    </source>
</evidence>
<dbReference type="EMBL" id="VENP01000018">
    <property type="protein sequence ID" value="TNU74968.1"/>
    <property type="molecule type" value="Genomic_DNA"/>
</dbReference>
<gene>
    <name evidence="2" type="ORF">FH969_06500</name>
</gene>
<organism evidence="2 3">
    <name type="scientific">Miniimonas arenae</name>
    <dbReference type="NCBI Taxonomy" id="676201"/>
    <lineage>
        <taxon>Bacteria</taxon>
        <taxon>Bacillati</taxon>
        <taxon>Actinomycetota</taxon>
        <taxon>Actinomycetes</taxon>
        <taxon>Micrococcales</taxon>
        <taxon>Beutenbergiaceae</taxon>
        <taxon>Miniimonas</taxon>
    </lineage>
</organism>
<dbReference type="Proteomes" id="UP000313849">
    <property type="component" value="Unassembled WGS sequence"/>
</dbReference>
<reference evidence="2 3" key="1">
    <citation type="submission" date="2019-06" db="EMBL/GenBank/DDBJ databases">
        <title>Draft genome sequence of Miniimonas arenae KCTC 19750T isolated from sea sand.</title>
        <authorList>
            <person name="Park S.-J."/>
        </authorList>
    </citation>
    <scope>NUCLEOTIDE SEQUENCE [LARGE SCALE GENOMIC DNA]</scope>
    <source>
        <strain evidence="2 3">KCTC 19750</strain>
    </source>
</reference>
<name>A0A5C5BC57_9MICO</name>
<feature type="compositionally biased region" description="Gly residues" evidence="1">
    <location>
        <begin position="201"/>
        <end position="212"/>
    </location>
</feature>
<feature type="region of interest" description="Disordered" evidence="1">
    <location>
        <begin position="295"/>
        <end position="349"/>
    </location>
</feature>
<sequence length="349" mass="37113">MLRRDLGMLAARLAAGEAEFLTLLAELDHRGGWAEAGIVSCAHWLSLHCAMTTGTAREHVRIARALTHLPLIRAAFAAGRLSYFKVRALTRTATPTDEADLLGVALCATANQLDRFVAGVRTAETLTDINLRHQRRSLTWRTDTDGSILISLRCSPEDGATILEAIHHTHDHLTTTSANSRVDSRNGADGGGADRCAADSGGTGSVGGGGSGASDDQASAEPHPGVRVATRAQAPGKAGRLAASRLDALVLLCAEATLPGKEPGTWKQALGSRRSETILHVTLDDLATAVQPRTRTPNAQARDTPGTFPRERPILPRGSEATGLTRRATRRTAFPRERRAHHERAARAG</sequence>
<comment type="caution">
    <text evidence="2">The sequence shown here is derived from an EMBL/GenBank/DDBJ whole genome shotgun (WGS) entry which is preliminary data.</text>
</comment>
<keyword evidence="3" id="KW-1185">Reference proteome</keyword>
<feature type="region of interest" description="Disordered" evidence="1">
    <location>
        <begin position="173"/>
        <end position="225"/>
    </location>
</feature>
<evidence type="ECO:0000313" key="2">
    <source>
        <dbReference type="EMBL" id="TNU74968.1"/>
    </source>
</evidence>
<accession>A0A5C5BC57</accession>
<proteinExistence type="predicted"/>
<protein>
    <submittedName>
        <fullName evidence="2">DUF222 domain-containing protein</fullName>
    </submittedName>
</protein>